<organism evidence="2 3">
    <name type="scientific">Gracilibacillus dipsosauri</name>
    <dbReference type="NCBI Taxonomy" id="178340"/>
    <lineage>
        <taxon>Bacteria</taxon>
        <taxon>Bacillati</taxon>
        <taxon>Bacillota</taxon>
        <taxon>Bacilli</taxon>
        <taxon>Bacillales</taxon>
        <taxon>Bacillaceae</taxon>
        <taxon>Gracilibacillus</taxon>
    </lineage>
</organism>
<feature type="transmembrane region" description="Helical" evidence="1">
    <location>
        <begin position="123"/>
        <end position="142"/>
    </location>
</feature>
<keyword evidence="3" id="KW-1185">Reference proteome</keyword>
<evidence type="ECO:0000313" key="3">
    <source>
        <dbReference type="Proteomes" id="UP000245624"/>
    </source>
</evidence>
<evidence type="ECO:0000313" key="2">
    <source>
        <dbReference type="EMBL" id="PWU68447.1"/>
    </source>
</evidence>
<keyword evidence="1" id="KW-0472">Membrane</keyword>
<feature type="transmembrane region" description="Helical" evidence="1">
    <location>
        <begin position="320"/>
        <end position="342"/>
    </location>
</feature>
<reference evidence="2 3" key="1">
    <citation type="submission" date="2018-05" db="EMBL/GenBank/DDBJ databases">
        <title>Genomic analysis of Gracilibacillus dipsosauri DD1 reveals novel features of a salt-tolerant amylase.</title>
        <authorList>
            <person name="Deutch C.E."/>
            <person name="Yang S."/>
        </authorList>
    </citation>
    <scope>NUCLEOTIDE SEQUENCE [LARGE SCALE GENOMIC DNA]</scope>
    <source>
        <strain evidence="2 3">DD1</strain>
    </source>
</reference>
<feature type="transmembrane region" description="Helical" evidence="1">
    <location>
        <begin position="245"/>
        <end position="264"/>
    </location>
</feature>
<keyword evidence="1" id="KW-0812">Transmembrane</keyword>
<evidence type="ECO:0000256" key="1">
    <source>
        <dbReference type="SAM" id="Phobius"/>
    </source>
</evidence>
<accession>A0A317KY73</accession>
<feature type="transmembrane region" description="Helical" evidence="1">
    <location>
        <begin position="362"/>
        <end position="385"/>
    </location>
</feature>
<name>A0A317KY73_9BACI</name>
<protein>
    <submittedName>
        <fullName evidence="2">Peptidase</fullName>
    </submittedName>
</protein>
<feature type="transmembrane region" description="Helical" evidence="1">
    <location>
        <begin position="148"/>
        <end position="171"/>
    </location>
</feature>
<dbReference type="EMBL" id="QGTD01000008">
    <property type="protein sequence ID" value="PWU68447.1"/>
    <property type="molecule type" value="Genomic_DNA"/>
</dbReference>
<gene>
    <name evidence="2" type="ORF">DLJ74_08355</name>
</gene>
<dbReference type="Proteomes" id="UP000245624">
    <property type="component" value="Unassembled WGS sequence"/>
</dbReference>
<keyword evidence="1" id="KW-1133">Transmembrane helix</keyword>
<sequence length="391" mass="45767">MTISLKSTLTLYPLTIKEDKKHYLVEESISGEFFEMPKVCIDAIKMMNNGFNLGQVQASLLQTYPKEEVDLLDFSHQLVELGLVQSIDGKIIEMKKENHKIRGFEWIPAKVGKLLFNRVTSKLYFLVFMMNILFLVLNPKLLPTYQDMFVFDVMIWNVLIYAVLSLILLLIHEMGHVLAIRSHNLPTNWNIAHRVMLVVMETDLTAAWKLPNHRRNILYLGGMCFDQVLLFTALSWKLTLPNDELILHGILSMIALDIFIKTIYQCCFYMKTDLYFVFENISGCYNLMENAKQHLREWLPFIKEDTTTTVYQEEKRTVRLYSYFFLCGIILTFSLFAFYFLPQAVYVYMNIIPQLLLPMNSVYFWDAIIILGQSLIILVLLFYSITKSKRL</sequence>
<comment type="caution">
    <text evidence="2">The sequence shown here is derived from an EMBL/GenBank/DDBJ whole genome shotgun (WGS) entry which is preliminary data.</text>
</comment>
<feature type="transmembrane region" description="Helical" evidence="1">
    <location>
        <begin position="217"/>
        <end position="239"/>
    </location>
</feature>
<dbReference type="OrthoDB" id="140324at2"/>
<proteinExistence type="predicted"/>
<dbReference type="RefSeq" id="WP_109984127.1">
    <property type="nucleotide sequence ID" value="NZ_QGTD01000008.1"/>
</dbReference>
<dbReference type="AlphaFoldDB" id="A0A317KY73"/>